<protein>
    <submittedName>
        <fullName evidence="1">Uncharacterized protein</fullName>
    </submittedName>
</protein>
<dbReference type="KEGG" id="marb:CJ263_06405"/>
<gene>
    <name evidence="1" type="ORF">CJ263_06405</name>
</gene>
<proteinExistence type="predicted"/>
<dbReference type="AlphaFoldDB" id="A0A223V3C3"/>
<reference evidence="1 2" key="1">
    <citation type="submission" date="2017-08" db="EMBL/GenBank/DDBJ databases">
        <title>The complete genome sequence of Maribacter sp. B1, isolated from deep-sea sediment.</title>
        <authorList>
            <person name="Wu Y.-H."/>
            <person name="Cheng H."/>
            <person name="Xu X.-W."/>
        </authorList>
    </citation>
    <scope>NUCLEOTIDE SEQUENCE [LARGE SCALE GENOMIC DNA]</scope>
    <source>
        <strain evidence="1 2">B1</strain>
    </source>
</reference>
<evidence type="ECO:0000313" key="1">
    <source>
        <dbReference type="EMBL" id="ASV29881.1"/>
    </source>
</evidence>
<organism evidence="1 2">
    <name type="scientific">Maribacter cobaltidurans</name>
    <dbReference type="NCBI Taxonomy" id="1178778"/>
    <lineage>
        <taxon>Bacteria</taxon>
        <taxon>Pseudomonadati</taxon>
        <taxon>Bacteroidota</taxon>
        <taxon>Flavobacteriia</taxon>
        <taxon>Flavobacteriales</taxon>
        <taxon>Flavobacteriaceae</taxon>
        <taxon>Maribacter</taxon>
    </lineage>
</organism>
<keyword evidence="2" id="KW-1185">Reference proteome</keyword>
<dbReference type="Proteomes" id="UP000215244">
    <property type="component" value="Chromosome"/>
</dbReference>
<sequence length="83" mass="9428">MAPQRMLLGLLETVGMLSFKRIPGMLDTKKKAIVLGHQILCGTVDRSLKKQVCAFALLGRFLKWLHRILFFFVTNFFSSILDG</sequence>
<accession>A0A223V3C3</accession>
<dbReference type="EMBL" id="CP022957">
    <property type="protein sequence ID" value="ASV29881.1"/>
    <property type="molecule type" value="Genomic_DNA"/>
</dbReference>
<evidence type="ECO:0000313" key="2">
    <source>
        <dbReference type="Proteomes" id="UP000215244"/>
    </source>
</evidence>
<name>A0A223V3C3_9FLAO</name>